<dbReference type="Proteomes" id="UP001500547">
    <property type="component" value="Unassembled WGS sequence"/>
</dbReference>
<proteinExistence type="predicted"/>
<name>A0ABP9QS65_9RHOO</name>
<evidence type="ECO:0000313" key="1">
    <source>
        <dbReference type="EMBL" id="GAA5166470.1"/>
    </source>
</evidence>
<sequence>MYVIVLVLAGCVSMPLPPDLSDSELHALAQAQPAALRVAITECRQSKTGEPYAPFADEHCQNLIPKVSALLKKTGLVGAVSESDQTADLSILIHETPRRIYWSTAGHNPGIALFGLAIPIWWADRFGYHLSLTDRKTGQRIELNSLREGTSIQGSWGTLTGMLPGRTLSPVKMDEAEVARIKLALLQLLEARQ</sequence>
<evidence type="ECO:0000313" key="2">
    <source>
        <dbReference type="Proteomes" id="UP001500547"/>
    </source>
</evidence>
<protein>
    <recommendedName>
        <fullName evidence="3">DUF4136 domain-containing protein</fullName>
    </recommendedName>
</protein>
<evidence type="ECO:0008006" key="3">
    <source>
        <dbReference type="Google" id="ProtNLM"/>
    </source>
</evidence>
<gene>
    <name evidence="1" type="ORF">GCM10025770_23650</name>
</gene>
<reference evidence="2" key="1">
    <citation type="journal article" date="2019" name="Int. J. Syst. Evol. Microbiol.">
        <title>The Global Catalogue of Microorganisms (GCM) 10K type strain sequencing project: providing services to taxonomists for standard genome sequencing and annotation.</title>
        <authorList>
            <consortium name="The Broad Institute Genomics Platform"/>
            <consortium name="The Broad Institute Genome Sequencing Center for Infectious Disease"/>
            <person name="Wu L."/>
            <person name="Ma J."/>
        </authorList>
    </citation>
    <scope>NUCLEOTIDE SEQUENCE [LARGE SCALE GENOMIC DNA]</scope>
    <source>
        <strain evidence="2">JCM 18715</strain>
    </source>
</reference>
<accession>A0ABP9QS65</accession>
<organism evidence="1 2">
    <name type="scientific">Viridibacterium curvum</name>
    <dbReference type="NCBI Taxonomy" id="1101404"/>
    <lineage>
        <taxon>Bacteria</taxon>
        <taxon>Pseudomonadati</taxon>
        <taxon>Pseudomonadota</taxon>
        <taxon>Betaproteobacteria</taxon>
        <taxon>Rhodocyclales</taxon>
        <taxon>Rhodocyclaceae</taxon>
        <taxon>Viridibacterium</taxon>
    </lineage>
</organism>
<dbReference type="EMBL" id="BAABLD010000008">
    <property type="protein sequence ID" value="GAA5166470.1"/>
    <property type="molecule type" value="Genomic_DNA"/>
</dbReference>
<comment type="caution">
    <text evidence="1">The sequence shown here is derived from an EMBL/GenBank/DDBJ whole genome shotgun (WGS) entry which is preliminary data.</text>
</comment>
<keyword evidence="2" id="KW-1185">Reference proteome</keyword>